<protein>
    <submittedName>
        <fullName evidence="2">Uncharacterized protein</fullName>
    </submittedName>
</protein>
<reference evidence="2" key="2">
    <citation type="submission" date="2021-04" db="EMBL/GenBank/DDBJ databases">
        <title>Genome-wide patterns of bracovirus chromosomal integration into multiple host tissues during parasitism.</title>
        <authorList>
            <person name="Chebbi M.A.C."/>
        </authorList>
    </citation>
    <scope>NUCLEOTIDE SEQUENCE</scope>
    <source>
        <tissue evidence="2">Whole body</tissue>
    </source>
</reference>
<dbReference type="OrthoDB" id="7686403at2759"/>
<feature type="transmembrane region" description="Helical" evidence="1">
    <location>
        <begin position="71"/>
        <end position="94"/>
    </location>
</feature>
<evidence type="ECO:0000313" key="2">
    <source>
        <dbReference type="EMBL" id="KAG8040514.1"/>
    </source>
</evidence>
<name>A0A8J5R8A9_9HYME</name>
<dbReference type="EMBL" id="JAAOIC020000020">
    <property type="protein sequence ID" value="KAG8040514.1"/>
    <property type="molecule type" value="Genomic_DNA"/>
</dbReference>
<reference evidence="2" key="1">
    <citation type="submission" date="2020-03" db="EMBL/GenBank/DDBJ databases">
        <authorList>
            <person name="Chebbi M.A."/>
            <person name="Drezen J.M."/>
        </authorList>
    </citation>
    <scope>NUCLEOTIDE SEQUENCE</scope>
    <source>
        <tissue evidence="2">Whole body</tissue>
    </source>
</reference>
<sequence length="174" mass="19113">MACCPTISFIKILQFIVVCCIFGLDIRGKAYSDSSKNETLLNELVDKIPENNITIPLLNIKLNAESIPTEYISTGTVVAYFIIIFVSFISGLFGSPLTKLPIFPTQLPSISIIKILQLIVVCCIFGIDVHTKNYSQPDDSSALLNELVDKIPNLNIKINAESIPTEYLSTGTVL</sequence>
<proteinExistence type="predicted"/>
<keyword evidence="1" id="KW-0472">Membrane</keyword>
<feature type="transmembrane region" description="Helical" evidence="1">
    <location>
        <begin position="6"/>
        <end position="26"/>
    </location>
</feature>
<organism evidence="2 3">
    <name type="scientific">Cotesia typhae</name>
    <dbReference type="NCBI Taxonomy" id="2053667"/>
    <lineage>
        <taxon>Eukaryota</taxon>
        <taxon>Metazoa</taxon>
        <taxon>Ecdysozoa</taxon>
        <taxon>Arthropoda</taxon>
        <taxon>Hexapoda</taxon>
        <taxon>Insecta</taxon>
        <taxon>Pterygota</taxon>
        <taxon>Neoptera</taxon>
        <taxon>Endopterygota</taxon>
        <taxon>Hymenoptera</taxon>
        <taxon>Apocrita</taxon>
        <taxon>Ichneumonoidea</taxon>
        <taxon>Braconidae</taxon>
        <taxon>Microgastrinae</taxon>
        <taxon>Cotesia</taxon>
    </lineage>
</organism>
<gene>
    <name evidence="2" type="ORF">G9C98_002510</name>
</gene>
<feature type="transmembrane region" description="Helical" evidence="1">
    <location>
        <begin position="106"/>
        <end position="127"/>
    </location>
</feature>
<keyword evidence="1" id="KW-0812">Transmembrane</keyword>
<dbReference type="AlphaFoldDB" id="A0A8J5R8A9"/>
<accession>A0A8J5R8A9</accession>
<keyword evidence="1" id="KW-1133">Transmembrane helix</keyword>
<comment type="caution">
    <text evidence="2">The sequence shown here is derived from an EMBL/GenBank/DDBJ whole genome shotgun (WGS) entry which is preliminary data.</text>
</comment>
<dbReference type="Proteomes" id="UP000729913">
    <property type="component" value="Unassembled WGS sequence"/>
</dbReference>
<keyword evidence="3" id="KW-1185">Reference proteome</keyword>
<evidence type="ECO:0000313" key="3">
    <source>
        <dbReference type="Proteomes" id="UP000729913"/>
    </source>
</evidence>
<evidence type="ECO:0000256" key="1">
    <source>
        <dbReference type="SAM" id="Phobius"/>
    </source>
</evidence>